<dbReference type="RefSeq" id="WP_271341136.1">
    <property type="nucleotide sequence ID" value="NZ_JAQKAB010000007.1"/>
</dbReference>
<keyword evidence="2" id="KW-1185">Reference proteome</keyword>
<name>A0ABT4X4W8_9BACI</name>
<sequence>MRKLFPRIAILLVFILGMFTVAASGSSALSKNMNSTPKLFLEDYLDAVKHQDLEKMMNNIVDERHLTVDDYLEIMSRDKLNSYEIVTAKKIDEEHHYFVVRGSYDSGLVCETPVEVKKLNTEWKVVVNSNTLTSDDNKIIKQGNDQYVNKHLNRKKMKTADVITWWNYSRKFGGITFYSDSTFSVPHQKHLILAIDRQGATGFAKSIGITYAVVQKGFLGDKVWGKKYVRGSIVMGKRFRINGKSKTFKGAHLRFTPNLKGGIYHTIGAVDW</sequence>
<dbReference type="EMBL" id="JAQKAB010000007">
    <property type="protein sequence ID" value="MDA7027294.1"/>
    <property type="molecule type" value="Genomic_DNA"/>
</dbReference>
<dbReference type="Proteomes" id="UP001211894">
    <property type="component" value="Unassembled WGS sequence"/>
</dbReference>
<proteinExistence type="predicted"/>
<comment type="caution">
    <text evidence="1">The sequence shown here is derived from an EMBL/GenBank/DDBJ whole genome shotgun (WGS) entry which is preliminary data.</text>
</comment>
<protein>
    <submittedName>
        <fullName evidence="1">Uncharacterized protein</fullName>
    </submittedName>
</protein>
<accession>A0ABT4X4W8</accession>
<reference evidence="1 2" key="1">
    <citation type="submission" date="2023-01" db="EMBL/GenBank/DDBJ databases">
        <title>Bacillus changyiensis sp. nov., isolated from a coastal deposit.</title>
        <authorList>
            <person name="Xiao G."/>
            <person name="Lai Q."/>
            <person name="Hu Z."/>
            <person name="Shao Z."/>
        </authorList>
    </citation>
    <scope>NUCLEOTIDE SEQUENCE [LARGE SCALE GENOMIC DNA]</scope>
    <source>
        <strain evidence="1 2">CLL-7-23</strain>
    </source>
</reference>
<evidence type="ECO:0000313" key="1">
    <source>
        <dbReference type="EMBL" id="MDA7027294.1"/>
    </source>
</evidence>
<evidence type="ECO:0000313" key="2">
    <source>
        <dbReference type="Proteomes" id="UP001211894"/>
    </source>
</evidence>
<organism evidence="1 2">
    <name type="scientific">Bacillus changyiensis</name>
    <dbReference type="NCBI Taxonomy" id="3004103"/>
    <lineage>
        <taxon>Bacteria</taxon>
        <taxon>Bacillati</taxon>
        <taxon>Bacillota</taxon>
        <taxon>Bacilli</taxon>
        <taxon>Bacillales</taxon>
        <taxon>Bacillaceae</taxon>
        <taxon>Bacillus</taxon>
    </lineage>
</organism>
<gene>
    <name evidence="1" type="ORF">PJ311_11810</name>
</gene>